<protein>
    <submittedName>
        <fullName evidence="1">Uncharacterized protein</fullName>
    </submittedName>
</protein>
<name>A0ACB8YZP2_CICIN</name>
<comment type="caution">
    <text evidence="1">The sequence shown here is derived from an EMBL/GenBank/DDBJ whole genome shotgun (WGS) entry which is preliminary data.</text>
</comment>
<proteinExistence type="predicted"/>
<reference evidence="2" key="1">
    <citation type="journal article" date="2022" name="Mol. Ecol. Resour.">
        <title>The genomes of chicory, endive, great burdock and yacon provide insights into Asteraceae palaeo-polyploidization history and plant inulin production.</title>
        <authorList>
            <person name="Fan W."/>
            <person name="Wang S."/>
            <person name="Wang H."/>
            <person name="Wang A."/>
            <person name="Jiang F."/>
            <person name="Liu H."/>
            <person name="Zhao H."/>
            <person name="Xu D."/>
            <person name="Zhang Y."/>
        </authorList>
    </citation>
    <scope>NUCLEOTIDE SEQUENCE [LARGE SCALE GENOMIC DNA]</scope>
    <source>
        <strain evidence="2">cv. Punajuju</strain>
    </source>
</reference>
<reference evidence="1 2" key="2">
    <citation type="journal article" date="2022" name="Mol. Ecol. Resour.">
        <title>The genomes of chicory, endive, great burdock and yacon provide insights into Asteraceae paleo-polyploidization history and plant inulin production.</title>
        <authorList>
            <person name="Fan W."/>
            <person name="Wang S."/>
            <person name="Wang H."/>
            <person name="Wang A."/>
            <person name="Jiang F."/>
            <person name="Liu H."/>
            <person name="Zhao H."/>
            <person name="Xu D."/>
            <person name="Zhang Y."/>
        </authorList>
    </citation>
    <scope>NUCLEOTIDE SEQUENCE [LARGE SCALE GENOMIC DNA]</scope>
    <source>
        <strain evidence="2">cv. Punajuju</strain>
        <tissue evidence="1">Leaves</tissue>
    </source>
</reference>
<gene>
    <name evidence="1" type="ORF">L2E82_48969</name>
</gene>
<dbReference type="Proteomes" id="UP001055811">
    <property type="component" value="Linkage Group LG09"/>
</dbReference>
<evidence type="ECO:0000313" key="2">
    <source>
        <dbReference type="Proteomes" id="UP001055811"/>
    </source>
</evidence>
<sequence length="92" mass="10855">MMQPDFGKRFTEQNRFDEIGQNFPDLLMIGLDWQMALKPLLAMTEILRSNSCTIGATLLIVHQLIATPMLYDFYNYDIEKKEFLQLFIKFTQ</sequence>
<accession>A0ACB8YZP2</accession>
<evidence type="ECO:0000313" key="1">
    <source>
        <dbReference type="EMBL" id="KAI3690762.1"/>
    </source>
</evidence>
<dbReference type="EMBL" id="CM042017">
    <property type="protein sequence ID" value="KAI3690762.1"/>
    <property type="molecule type" value="Genomic_DNA"/>
</dbReference>
<organism evidence="1 2">
    <name type="scientific">Cichorium intybus</name>
    <name type="common">Chicory</name>
    <dbReference type="NCBI Taxonomy" id="13427"/>
    <lineage>
        <taxon>Eukaryota</taxon>
        <taxon>Viridiplantae</taxon>
        <taxon>Streptophyta</taxon>
        <taxon>Embryophyta</taxon>
        <taxon>Tracheophyta</taxon>
        <taxon>Spermatophyta</taxon>
        <taxon>Magnoliopsida</taxon>
        <taxon>eudicotyledons</taxon>
        <taxon>Gunneridae</taxon>
        <taxon>Pentapetalae</taxon>
        <taxon>asterids</taxon>
        <taxon>campanulids</taxon>
        <taxon>Asterales</taxon>
        <taxon>Asteraceae</taxon>
        <taxon>Cichorioideae</taxon>
        <taxon>Cichorieae</taxon>
        <taxon>Cichoriinae</taxon>
        <taxon>Cichorium</taxon>
    </lineage>
</organism>
<keyword evidence="2" id="KW-1185">Reference proteome</keyword>